<reference evidence="1 2" key="1">
    <citation type="submission" date="2020-03" db="EMBL/GenBank/DDBJ databases">
        <title>Genomic Encyclopedia of Type Strains, Phase IV (KMG-IV): sequencing the most valuable type-strain genomes for metagenomic binning, comparative biology and taxonomic classification.</title>
        <authorList>
            <person name="Goeker M."/>
        </authorList>
    </citation>
    <scope>NUCLEOTIDE SEQUENCE [LARGE SCALE GENOMIC DNA]</scope>
    <source>
        <strain evidence="1 2">DSM 102865</strain>
    </source>
</reference>
<dbReference type="Proteomes" id="UP001179181">
    <property type="component" value="Unassembled WGS sequence"/>
</dbReference>
<gene>
    <name evidence="1" type="ORF">FHS68_001796</name>
</gene>
<proteinExistence type="predicted"/>
<evidence type="ECO:0000313" key="1">
    <source>
        <dbReference type="EMBL" id="NIJ52626.1"/>
    </source>
</evidence>
<keyword evidence="2" id="KW-1185">Reference proteome</keyword>
<comment type="caution">
    <text evidence="1">The sequence shown here is derived from an EMBL/GenBank/DDBJ whole genome shotgun (WGS) entry which is preliminary data.</text>
</comment>
<name>A0ABX0UNH3_9BACT</name>
<dbReference type="EMBL" id="JAASQJ010000002">
    <property type="protein sequence ID" value="NIJ52626.1"/>
    <property type="molecule type" value="Genomic_DNA"/>
</dbReference>
<organism evidence="1 2">
    <name type="scientific">Dyadobacter arcticus</name>
    <dbReference type="NCBI Taxonomy" id="1078754"/>
    <lineage>
        <taxon>Bacteria</taxon>
        <taxon>Pseudomonadati</taxon>
        <taxon>Bacteroidota</taxon>
        <taxon>Cytophagia</taxon>
        <taxon>Cytophagales</taxon>
        <taxon>Spirosomataceae</taxon>
        <taxon>Dyadobacter</taxon>
    </lineage>
</organism>
<accession>A0ABX0UNH3</accession>
<dbReference type="Pfam" id="PF20329">
    <property type="entry name" value="DUF6624"/>
    <property type="match status" value="1"/>
</dbReference>
<dbReference type="InterPro" id="IPR046732">
    <property type="entry name" value="DUF6624"/>
</dbReference>
<evidence type="ECO:0000313" key="2">
    <source>
        <dbReference type="Proteomes" id="UP001179181"/>
    </source>
</evidence>
<protein>
    <submittedName>
        <fullName evidence="1">Uncharacterized protein</fullName>
    </submittedName>
</protein>
<sequence length="204" mass="23068">MNKVLSDSTFKNLRSDPRWDRAIGSIKSNKEIKEAKYNWHLIAILDTVLANDQQYRLTVNDTINKYGMNSRQVDEMNRLILIEDSINLPIVTGLLNDFGWPGSEIIAQHGNTIFLVLQHSDLATQQKYLPLMRDAVKRDAAENSSLALLEDRVALGQGRCQIYGSQIGFDENTNSYYVLPLTDPDHVDERRKEAGLGTLGEYVA</sequence>
<dbReference type="RefSeq" id="WP_167269209.1">
    <property type="nucleotide sequence ID" value="NZ_JAASQJ010000002.1"/>
</dbReference>